<protein>
    <submittedName>
        <fullName evidence="1">Uncharacterized protein</fullName>
    </submittedName>
</protein>
<gene>
    <name evidence="1" type="ORF">LEP1GSC060_0877</name>
</gene>
<dbReference type="EMBL" id="AOHC02000015">
    <property type="protein sequence ID" value="EMY78927.1"/>
    <property type="molecule type" value="Genomic_DNA"/>
</dbReference>
<dbReference type="AlphaFoldDB" id="N1WNV6"/>
<evidence type="ECO:0000313" key="2">
    <source>
        <dbReference type="Proteomes" id="UP000012313"/>
    </source>
</evidence>
<proteinExistence type="predicted"/>
<dbReference type="RefSeq" id="WP_002996577.1">
    <property type="nucleotide sequence ID" value="NZ_AOHC02000015.1"/>
</dbReference>
<organism evidence="1 2">
    <name type="scientific">Leptospira weilii serovar Ranarum str. ICFT</name>
    <dbReference type="NCBI Taxonomy" id="1218598"/>
    <lineage>
        <taxon>Bacteria</taxon>
        <taxon>Pseudomonadati</taxon>
        <taxon>Spirochaetota</taxon>
        <taxon>Spirochaetia</taxon>
        <taxon>Leptospirales</taxon>
        <taxon>Leptospiraceae</taxon>
        <taxon>Leptospira</taxon>
    </lineage>
</organism>
<dbReference type="Proteomes" id="UP000012313">
    <property type="component" value="Unassembled WGS sequence"/>
</dbReference>
<reference evidence="1" key="1">
    <citation type="submission" date="2013-03" db="EMBL/GenBank/DDBJ databases">
        <authorList>
            <person name="Harkins D.M."/>
            <person name="Durkin A.S."/>
            <person name="Brinkac L.M."/>
            <person name="Haft D.H."/>
            <person name="Selengut J.D."/>
            <person name="Sanka R."/>
            <person name="DePew J."/>
            <person name="Purushe J."/>
            <person name="Hartskeerl R.A."/>
            <person name="Ahmed A."/>
            <person name="van der Linden H."/>
            <person name="Goris M.G.A."/>
            <person name="Vinetz J.M."/>
            <person name="Sutton G.G."/>
            <person name="Nierman W.C."/>
            <person name="Fouts D.E."/>
        </authorList>
    </citation>
    <scope>NUCLEOTIDE SEQUENCE [LARGE SCALE GENOMIC DNA]</scope>
    <source>
        <strain evidence="1">ICFT</strain>
    </source>
</reference>
<evidence type="ECO:0000313" key="1">
    <source>
        <dbReference type="EMBL" id="EMY78927.1"/>
    </source>
</evidence>
<name>N1WNV6_9LEPT</name>
<accession>N1WNV6</accession>
<comment type="caution">
    <text evidence="1">The sequence shown here is derived from an EMBL/GenBank/DDBJ whole genome shotgun (WGS) entry which is preliminary data.</text>
</comment>
<keyword evidence="2" id="KW-1185">Reference proteome</keyword>
<sequence length="208" mass="24476">MTERDYAPMSIKIIPGIFKRRLNFVLPLRFSQEAASLIRAHLADRPESAFQVRIERKNGHTNVQVGYDRKKNLKTVHSYPVLVEISEEDEICLEGSKIDWNSENNEFIIYPDVDLEIEYHIFLNRFKIRTNRNVFKSDRTRTYSNRSEFPNWFPIRAGELGISKVKIQGRIWTLTLVDRHKAEEILKIESSIADGILDYFSDFPIQRD</sequence>